<keyword evidence="4" id="KW-1185">Reference proteome</keyword>
<organism evidence="2">
    <name type="scientific">Guillardia theta (strain CCMP2712)</name>
    <name type="common">Cryptophyte</name>
    <dbReference type="NCBI Taxonomy" id="905079"/>
    <lineage>
        <taxon>Eukaryota</taxon>
        <taxon>Cryptophyceae</taxon>
        <taxon>Pyrenomonadales</taxon>
        <taxon>Geminigeraceae</taxon>
        <taxon>Guillardia</taxon>
    </lineage>
</organism>
<dbReference type="GeneID" id="17287684"/>
<name>L1I4Z4_GUITC</name>
<dbReference type="EMBL" id="JH993427">
    <property type="protein sequence ID" value="EKX30964.1"/>
    <property type="molecule type" value="Genomic_DNA"/>
</dbReference>
<proteinExistence type="predicted"/>
<dbReference type="PaxDb" id="55529-EKX30964"/>
<evidence type="ECO:0000313" key="2">
    <source>
        <dbReference type="EMBL" id="EKX30964.1"/>
    </source>
</evidence>
<dbReference type="AlphaFoldDB" id="L1I4Z4"/>
<feature type="compositionally biased region" description="Basic residues" evidence="1">
    <location>
        <begin position="87"/>
        <end position="96"/>
    </location>
</feature>
<feature type="region of interest" description="Disordered" evidence="1">
    <location>
        <begin position="72"/>
        <end position="148"/>
    </location>
</feature>
<dbReference type="KEGG" id="gtt:GUITHDRAFT_122828"/>
<dbReference type="Proteomes" id="UP000011087">
    <property type="component" value="Unassembled WGS sequence"/>
</dbReference>
<reference evidence="3" key="3">
    <citation type="submission" date="2015-06" db="UniProtKB">
        <authorList>
            <consortium name="EnsemblProtists"/>
        </authorList>
    </citation>
    <scope>IDENTIFICATION</scope>
</reference>
<dbReference type="EnsemblProtists" id="EKX30964">
    <property type="protein sequence ID" value="EKX30964"/>
    <property type="gene ID" value="GUITHDRAFT_122828"/>
</dbReference>
<sequence>MARPHQRLEHEAMLDEPELRELFVEQAAKCNPASDDLEVKKLSLETALKALLQLREIRAACLRGFALKAETNTARDGGDAATMPKRGGSRRARTSSKHPSDVELSGGTRRHSGAPPASAACLRAKTAAGPSSGTKCRPNAASSRGIER</sequence>
<evidence type="ECO:0000256" key="1">
    <source>
        <dbReference type="SAM" id="MobiDB-lite"/>
    </source>
</evidence>
<gene>
    <name evidence="2" type="ORF">GUITHDRAFT_122828</name>
</gene>
<dbReference type="HOGENOM" id="CLU_1762272_0_0_1"/>
<accession>L1I4Z4</accession>
<dbReference type="RefSeq" id="XP_005817944.1">
    <property type="nucleotide sequence ID" value="XM_005817887.1"/>
</dbReference>
<protein>
    <submittedName>
        <fullName evidence="2 3">Uncharacterized protein</fullName>
    </submittedName>
</protein>
<evidence type="ECO:0000313" key="4">
    <source>
        <dbReference type="Proteomes" id="UP000011087"/>
    </source>
</evidence>
<evidence type="ECO:0000313" key="3">
    <source>
        <dbReference type="EnsemblProtists" id="EKX30964"/>
    </source>
</evidence>
<reference evidence="4" key="2">
    <citation type="submission" date="2012-11" db="EMBL/GenBank/DDBJ databases">
        <authorList>
            <person name="Kuo A."/>
            <person name="Curtis B.A."/>
            <person name="Tanifuji G."/>
            <person name="Burki F."/>
            <person name="Gruber A."/>
            <person name="Irimia M."/>
            <person name="Maruyama S."/>
            <person name="Arias M.C."/>
            <person name="Ball S.G."/>
            <person name="Gile G.H."/>
            <person name="Hirakawa Y."/>
            <person name="Hopkins J.F."/>
            <person name="Rensing S.A."/>
            <person name="Schmutz J."/>
            <person name="Symeonidi A."/>
            <person name="Elias M."/>
            <person name="Eveleigh R.J."/>
            <person name="Herman E.K."/>
            <person name="Klute M.J."/>
            <person name="Nakayama T."/>
            <person name="Obornik M."/>
            <person name="Reyes-Prieto A."/>
            <person name="Armbrust E.V."/>
            <person name="Aves S.J."/>
            <person name="Beiko R.G."/>
            <person name="Coutinho P."/>
            <person name="Dacks J.B."/>
            <person name="Durnford D.G."/>
            <person name="Fast N.M."/>
            <person name="Green B.R."/>
            <person name="Grisdale C."/>
            <person name="Hempe F."/>
            <person name="Henrissat B."/>
            <person name="Hoppner M.P."/>
            <person name="Ishida K.-I."/>
            <person name="Kim E."/>
            <person name="Koreny L."/>
            <person name="Kroth P.G."/>
            <person name="Liu Y."/>
            <person name="Malik S.-B."/>
            <person name="Maier U.G."/>
            <person name="McRose D."/>
            <person name="Mock T."/>
            <person name="Neilson J.A."/>
            <person name="Onodera N.T."/>
            <person name="Poole A.M."/>
            <person name="Pritham E.J."/>
            <person name="Richards T.A."/>
            <person name="Rocap G."/>
            <person name="Roy S.W."/>
            <person name="Sarai C."/>
            <person name="Schaack S."/>
            <person name="Shirato S."/>
            <person name="Slamovits C.H."/>
            <person name="Spencer D.F."/>
            <person name="Suzuki S."/>
            <person name="Worden A.Z."/>
            <person name="Zauner S."/>
            <person name="Barry K."/>
            <person name="Bell C."/>
            <person name="Bharti A.K."/>
            <person name="Crow J.A."/>
            <person name="Grimwood J."/>
            <person name="Kramer R."/>
            <person name="Lindquist E."/>
            <person name="Lucas S."/>
            <person name="Salamov A."/>
            <person name="McFadden G.I."/>
            <person name="Lane C.E."/>
            <person name="Keeling P.J."/>
            <person name="Gray M.W."/>
            <person name="Grigoriev I.V."/>
            <person name="Archibald J.M."/>
        </authorList>
    </citation>
    <scope>NUCLEOTIDE SEQUENCE</scope>
    <source>
        <strain evidence="4">CCMP2712</strain>
    </source>
</reference>
<reference evidence="2 4" key="1">
    <citation type="journal article" date="2012" name="Nature">
        <title>Algal genomes reveal evolutionary mosaicism and the fate of nucleomorphs.</title>
        <authorList>
            <consortium name="DOE Joint Genome Institute"/>
            <person name="Curtis B.A."/>
            <person name="Tanifuji G."/>
            <person name="Burki F."/>
            <person name="Gruber A."/>
            <person name="Irimia M."/>
            <person name="Maruyama S."/>
            <person name="Arias M.C."/>
            <person name="Ball S.G."/>
            <person name="Gile G.H."/>
            <person name="Hirakawa Y."/>
            <person name="Hopkins J.F."/>
            <person name="Kuo A."/>
            <person name="Rensing S.A."/>
            <person name="Schmutz J."/>
            <person name="Symeonidi A."/>
            <person name="Elias M."/>
            <person name="Eveleigh R.J."/>
            <person name="Herman E.K."/>
            <person name="Klute M.J."/>
            <person name="Nakayama T."/>
            <person name="Obornik M."/>
            <person name="Reyes-Prieto A."/>
            <person name="Armbrust E.V."/>
            <person name="Aves S.J."/>
            <person name="Beiko R.G."/>
            <person name="Coutinho P."/>
            <person name="Dacks J.B."/>
            <person name="Durnford D.G."/>
            <person name="Fast N.M."/>
            <person name="Green B.R."/>
            <person name="Grisdale C.J."/>
            <person name="Hempel F."/>
            <person name="Henrissat B."/>
            <person name="Hoppner M.P."/>
            <person name="Ishida K."/>
            <person name="Kim E."/>
            <person name="Koreny L."/>
            <person name="Kroth P.G."/>
            <person name="Liu Y."/>
            <person name="Malik S.B."/>
            <person name="Maier U.G."/>
            <person name="McRose D."/>
            <person name="Mock T."/>
            <person name="Neilson J.A."/>
            <person name="Onodera N.T."/>
            <person name="Poole A.M."/>
            <person name="Pritham E.J."/>
            <person name="Richards T.A."/>
            <person name="Rocap G."/>
            <person name="Roy S.W."/>
            <person name="Sarai C."/>
            <person name="Schaack S."/>
            <person name="Shirato S."/>
            <person name="Slamovits C.H."/>
            <person name="Spencer D.F."/>
            <person name="Suzuki S."/>
            <person name="Worden A.Z."/>
            <person name="Zauner S."/>
            <person name="Barry K."/>
            <person name="Bell C."/>
            <person name="Bharti A.K."/>
            <person name="Crow J.A."/>
            <person name="Grimwood J."/>
            <person name="Kramer R."/>
            <person name="Lindquist E."/>
            <person name="Lucas S."/>
            <person name="Salamov A."/>
            <person name="McFadden G.I."/>
            <person name="Lane C.E."/>
            <person name="Keeling P.J."/>
            <person name="Gray M.W."/>
            <person name="Grigoriev I.V."/>
            <person name="Archibald J.M."/>
        </authorList>
    </citation>
    <scope>NUCLEOTIDE SEQUENCE</scope>
    <source>
        <strain evidence="2 4">CCMP2712</strain>
    </source>
</reference>